<dbReference type="InterPro" id="IPR026444">
    <property type="entry name" value="Secre_tail"/>
</dbReference>
<proteinExistence type="predicted"/>
<keyword evidence="2" id="KW-1015">Disulfide bond</keyword>
<evidence type="ECO:0000313" key="6">
    <source>
        <dbReference type="Proteomes" id="UP001269081"/>
    </source>
</evidence>
<evidence type="ECO:0000313" key="5">
    <source>
        <dbReference type="EMBL" id="MDR7212295.1"/>
    </source>
</evidence>
<protein>
    <recommendedName>
        <fullName evidence="4">LamG-like jellyroll fold domain-containing protein</fullName>
    </recommendedName>
</protein>
<comment type="caution">
    <text evidence="5">The sequence shown here is derived from an EMBL/GenBank/DDBJ whole genome shotgun (WGS) entry which is preliminary data.</text>
</comment>
<evidence type="ECO:0000256" key="3">
    <source>
        <dbReference type="SAM" id="SignalP"/>
    </source>
</evidence>
<name>A0ABU1YDH8_9FLAO</name>
<dbReference type="Gene3D" id="2.60.120.200">
    <property type="match status" value="1"/>
</dbReference>
<evidence type="ECO:0000256" key="1">
    <source>
        <dbReference type="ARBA" id="ARBA00022729"/>
    </source>
</evidence>
<dbReference type="RefSeq" id="WP_310283863.1">
    <property type="nucleotide sequence ID" value="NZ_JAVDWQ010000021.1"/>
</dbReference>
<feature type="domain" description="LamG-like jellyroll fold" evidence="4">
    <location>
        <begin position="285"/>
        <end position="411"/>
    </location>
</feature>
<accession>A0ABU1YDH8</accession>
<evidence type="ECO:0000259" key="4">
    <source>
        <dbReference type="SMART" id="SM00560"/>
    </source>
</evidence>
<dbReference type="SUPFAM" id="SSF49899">
    <property type="entry name" value="Concanavalin A-like lectins/glucanases"/>
    <property type="match status" value="1"/>
</dbReference>
<dbReference type="Pfam" id="PF18962">
    <property type="entry name" value="Por_Secre_tail"/>
    <property type="match status" value="1"/>
</dbReference>
<feature type="signal peptide" evidence="3">
    <location>
        <begin position="1"/>
        <end position="19"/>
    </location>
</feature>
<feature type="chain" id="PRO_5046432293" description="LamG-like jellyroll fold domain-containing protein" evidence="3">
    <location>
        <begin position="20"/>
        <end position="573"/>
    </location>
</feature>
<gene>
    <name evidence="5" type="ORF">J2W48_004252</name>
</gene>
<dbReference type="NCBIfam" id="TIGR04183">
    <property type="entry name" value="Por_Secre_tail"/>
    <property type="match status" value="1"/>
</dbReference>
<dbReference type="SMART" id="SM00560">
    <property type="entry name" value="LamGL"/>
    <property type="match status" value="1"/>
</dbReference>
<reference evidence="5 6" key="1">
    <citation type="submission" date="2023-07" db="EMBL/GenBank/DDBJ databases">
        <title>Sorghum-associated microbial communities from plants grown in Nebraska, USA.</title>
        <authorList>
            <person name="Schachtman D."/>
        </authorList>
    </citation>
    <scope>NUCLEOTIDE SEQUENCE [LARGE SCALE GENOMIC DNA]</scope>
    <source>
        <strain evidence="5 6">4129</strain>
    </source>
</reference>
<dbReference type="EMBL" id="JAVDWQ010000021">
    <property type="protein sequence ID" value="MDR7212295.1"/>
    <property type="molecule type" value="Genomic_DNA"/>
</dbReference>
<dbReference type="InterPro" id="IPR013320">
    <property type="entry name" value="ConA-like_dom_sf"/>
</dbReference>
<dbReference type="Pfam" id="PF13385">
    <property type="entry name" value="Laminin_G_3"/>
    <property type="match status" value="1"/>
</dbReference>
<evidence type="ECO:0000256" key="2">
    <source>
        <dbReference type="ARBA" id="ARBA00023157"/>
    </source>
</evidence>
<keyword evidence="6" id="KW-1185">Reference proteome</keyword>
<organism evidence="5 6">
    <name type="scientific">Flavobacterium piscis</name>
    <dbReference type="NCBI Taxonomy" id="1114874"/>
    <lineage>
        <taxon>Bacteria</taxon>
        <taxon>Pseudomonadati</taxon>
        <taxon>Bacteroidota</taxon>
        <taxon>Flavobacteriia</taxon>
        <taxon>Flavobacteriales</taxon>
        <taxon>Flavobacteriaceae</taxon>
        <taxon>Flavobacterium</taxon>
    </lineage>
</organism>
<dbReference type="InterPro" id="IPR006558">
    <property type="entry name" value="LamG-like"/>
</dbReference>
<sequence>MKKILLFTLLLANFFYANALTRITAYRWRNDDGSEITATWKATTNAPIQINNFDPIRIRIAVEDNTGTDPNTDQIFGSSVGVNAILQFSDNNGQTWNNITDSQSPFTLVSSSVVNDGTNTTQQISSGNSSSFVAGLFKSTEQNTTFTMPRKNSSFTEHEFSIIPNSLISTSVTYTFVIKDVSTNLVIPTLTYCPTTEPTVTSPQNFNSSAKVSDLSATGTDLKWYTNATGDTALDATTALSTGLYYVSQTLSCESTRTQVQVNIIKGSALNFAGGYVDLPFNMPATYTKEAWINVSDLSKVNNIISGGNQDGRHAIYIPNGTLSAGHNGTYQALSDIDPLDADTWYHVAVTYDLATTTMTLYKNGNIVATDNNIPAFTGNEVRIGAFDTNNNLLYGVIDEARIWDKVLTQAEIQDQMDCEFAGAQPGLVGYYKFNQGFEGADNSAVTTLTDSSGNGNDGTLINFDLSASSSNWIGSSIIITGKTCTTLSVGDHNLDFSSSLKVYPNPSNNAFFINSDLNGTAVIFDLLGKVIQTQKINSGTTILDLGSTPNGVYLLKVTNEKSQSKTVKLIKN</sequence>
<keyword evidence="1 3" id="KW-0732">Signal</keyword>
<dbReference type="Proteomes" id="UP001269081">
    <property type="component" value="Unassembled WGS sequence"/>
</dbReference>